<comment type="caution">
    <text evidence="1">The sequence shown here is derived from an EMBL/GenBank/DDBJ whole genome shotgun (WGS) entry which is preliminary data.</text>
</comment>
<reference evidence="1 2" key="1">
    <citation type="submission" date="2016-03" db="EMBL/GenBank/DDBJ databases">
        <title>Comparative genomics of the ectomycorrhizal sister species Rhizopogon vinicolor and Rhizopogon vesiculosus (Basidiomycota: Boletales) reveals a divergence of the mating type B locus.</title>
        <authorList>
            <person name="Mujic A.B."/>
            <person name="Kuo A."/>
            <person name="Tritt A."/>
            <person name="Lipzen A."/>
            <person name="Chen C."/>
            <person name="Johnson J."/>
            <person name="Sharma A."/>
            <person name="Barry K."/>
            <person name="Grigoriev I.V."/>
            <person name="Spatafora J.W."/>
        </authorList>
    </citation>
    <scope>NUCLEOTIDE SEQUENCE [LARGE SCALE GENOMIC DNA]</scope>
    <source>
        <strain evidence="1 2">AM-OR11-056</strain>
    </source>
</reference>
<dbReference type="EMBL" id="LVVM01001007">
    <property type="protein sequence ID" value="OJA19493.1"/>
    <property type="molecule type" value="Genomic_DNA"/>
</dbReference>
<protein>
    <submittedName>
        <fullName evidence="1">Uncharacterized protein</fullName>
    </submittedName>
</protein>
<evidence type="ECO:0000313" key="1">
    <source>
        <dbReference type="EMBL" id="OJA19493.1"/>
    </source>
</evidence>
<dbReference type="Proteomes" id="UP000183567">
    <property type="component" value="Unassembled WGS sequence"/>
</dbReference>
<keyword evidence="2" id="KW-1185">Reference proteome</keyword>
<dbReference type="STRING" id="180088.A0A1J8QEX4"/>
<dbReference type="OrthoDB" id="10393734at2759"/>
<accession>A0A1J8QEX4</accession>
<proteinExistence type="predicted"/>
<organism evidence="1 2">
    <name type="scientific">Rhizopogon vesiculosus</name>
    <dbReference type="NCBI Taxonomy" id="180088"/>
    <lineage>
        <taxon>Eukaryota</taxon>
        <taxon>Fungi</taxon>
        <taxon>Dikarya</taxon>
        <taxon>Basidiomycota</taxon>
        <taxon>Agaricomycotina</taxon>
        <taxon>Agaricomycetes</taxon>
        <taxon>Agaricomycetidae</taxon>
        <taxon>Boletales</taxon>
        <taxon>Suillineae</taxon>
        <taxon>Rhizopogonaceae</taxon>
        <taxon>Rhizopogon</taxon>
    </lineage>
</organism>
<gene>
    <name evidence="1" type="ORF">AZE42_10962</name>
</gene>
<dbReference type="AlphaFoldDB" id="A0A1J8QEX4"/>
<name>A0A1J8QEX4_9AGAM</name>
<evidence type="ECO:0000313" key="2">
    <source>
        <dbReference type="Proteomes" id="UP000183567"/>
    </source>
</evidence>
<sequence>MALSSLLVSCFPRTNPSFAKFENKDSVEIDGLCNAYNHFAMESLDEYVIGSYKSAWQSAYHIKGKKGNIVVSLVHALKSGGYNAARHGISHLG</sequence>